<name>A0A3P7IJV6_STRVU</name>
<evidence type="ECO:0000313" key="2">
    <source>
        <dbReference type="EMBL" id="VDM68093.1"/>
    </source>
</evidence>
<keyword evidence="3" id="KW-1185">Reference proteome</keyword>
<gene>
    <name evidence="2" type="ORF">SVUK_LOCUS3091</name>
</gene>
<sequence length="73" mass="7878">MPRTKLGTNCGSRQAGEEKSIEAGSDCITSRATNNQYQLQKSIARRSSKVQAVETCGFSTRTVESKEVPQGPS</sequence>
<protein>
    <submittedName>
        <fullName evidence="2">Uncharacterized protein</fullName>
    </submittedName>
</protein>
<feature type="region of interest" description="Disordered" evidence="1">
    <location>
        <begin position="1"/>
        <end position="22"/>
    </location>
</feature>
<proteinExistence type="predicted"/>
<accession>A0A3P7IJV6</accession>
<dbReference type="EMBL" id="UYYB01007621">
    <property type="protein sequence ID" value="VDM68093.1"/>
    <property type="molecule type" value="Genomic_DNA"/>
</dbReference>
<reference evidence="2 3" key="1">
    <citation type="submission" date="2018-11" db="EMBL/GenBank/DDBJ databases">
        <authorList>
            <consortium name="Pathogen Informatics"/>
        </authorList>
    </citation>
    <scope>NUCLEOTIDE SEQUENCE [LARGE SCALE GENOMIC DNA]</scope>
</reference>
<evidence type="ECO:0000313" key="3">
    <source>
        <dbReference type="Proteomes" id="UP000270094"/>
    </source>
</evidence>
<dbReference type="Proteomes" id="UP000270094">
    <property type="component" value="Unassembled WGS sequence"/>
</dbReference>
<feature type="compositionally biased region" description="Polar residues" evidence="1">
    <location>
        <begin position="1"/>
        <end position="12"/>
    </location>
</feature>
<dbReference type="AlphaFoldDB" id="A0A3P7IJV6"/>
<organism evidence="2 3">
    <name type="scientific">Strongylus vulgaris</name>
    <name type="common">Blood worm</name>
    <dbReference type="NCBI Taxonomy" id="40348"/>
    <lineage>
        <taxon>Eukaryota</taxon>
        <taxon>Metazoa</taxon>
        <taxon>Ecdysozoa</taxon>
        <taxon>Nematoda</taxon>
        <taxon>Chromadorea</taxon>
        <taxon>Rhabditida</taxon>
        <taxon>Rhabditina</taxon>
        <taxon>Rhabditomorpha</taxon>
        <taxon>Strongyloidea</taxon>
        <taxon>Strongylidae</taxon>
        <taxon>Strongylus</taxon>
    </lineage>
</organism>
<evidence type="ECO:0000256" key="1">
    <source>
        <dbReference type="SAM" id="MobiDB-lite"/>
    </source>
</evidence>